<dbReference type="GO" id="GO:0005634">
    <property type="term" value="C:nucleus"/>
    <property type="evidence" value="ECO:0007669"/>
    <property type="project" value="TreeGrafter"/>
</dbReference>
<accession>A0A2S4PQA0</accession>
<feature type="compositionally biased region" description="Polar residues" evidence="1">
    <location>
        <begin position="72"/>
        <end position="83"/>
    </location>
</feature>
<evidence type="ECO:0000313" key="4">
    <source>
        <dbReference type="Proteomes" id="UP000237438"/>
    </source>
</evidence>
<evidence type="ECO:0000313" key="3">
    <source>
        <dbReference type="EMBL" id="POS84215.1"/>
    </source>
</evidence>
<dbReference type="STRING" id="225359.A0A2S4PQA0"/>
<dbReference type="Pfam" id="PF00850">
    <property type="entry name" value="Hist_deacetyl"/>
    <property type="match status" value="1"/>
</dbReference>
<dbReference type="InterPro" id="IPR023801">
    <property type="entry name" value="His_deacetylse_dom"/>
</dbReference>
<dbReference type="OrthoDB" id="5232919at2759"/>
<proteinExistence type="predicted"/>
<dbReference type="InterPro" id="IPR037138">
    <property type="entry name" value="His_deacetylse_dom_sf"/>
</dbReference>
<feature type="compositionally biased region" description="Basic and acidic residues" evidence="1">
    <location>
        <begin position="713"/>
        <end position="728"/>
    </location>
</feature>
<dbReference type="InterPro" id="IPR053244">
    <property type="entry name" value="HDAC_HD_type_1"/>
</dbReference>
<dbReference type="GO" id="GO:0004407">
    <property type="term" value="F:histone deacetylase activity"/>
    <property type="evidence" value="ECO:0007669"/>
    <property type="project" value="TreeGrafter"/>
</dbReference>
<reference evidence="3 4" key="1">
    <citation type="submission" date="2017-10" db="EMBL/GenBank/DDBJ databases">
        <title>Development of genomic resources for the powdery mildew, Erysiphe pulchra.</title>
        <authorList>
            <person name="Wadl P.A."/>
            <person name="Mack B.M."/>
            <person name="Moore G."/>
            <person name="Beltz S.B."/>
        </authorList>
    </citation>
    <scope>NUCLEOTIDE SEQUENCE [LARGE SCALE GENOMIC DNA]</scope>
    <source>
        <strain evidence="3">Cflorida</strain>
    </source>
</reference>
<feature type="compositionally biased region" description="Polar residues" evidence="1">
    <location>
        <begin position="730"/>
        <end position="769"/>
    </location>
</feature>
<name>A0A2S4PQA0_9PEZI</name>
<dbReference type="SUPFAM" id="SSF52768">
    <property type="entry name" value="Arginase/deacetylase"/>
    <property type="match status" value="1"/>
</dbReference>
<dbReference type="PANTHER" id="PTHR47558:SF1">
    <property type="entry name" value="HISTONE DEACETYLASE HOS3"/>
    <property type="match status" value="1"/>
</dbReference>
<sequence>MSSSSDLSIRLLSINEPATESIISSASTNNDTVMESYTILEPTLAISNSKIDSKIFFAQSLPICGQSTVIQSSESKNSDTFAQSPPAHIPRAATGSSPKSSKSDPLAQSFNRLTLDSSAVNGKLEIPESPLSARLPPKSPFYNSPIGKSSPSRPSLSSIRKRPSYNTLNTPTPPAIRRSSSTYFVNASTLVGKPKLVGENNTNEPIKYTPESVAQEFLKAELEVHQSLEKFTRSVNTIVILHDSCYGHRYSRPRTSKNALSNIVERPERIHASVLGISAAYVRLGERHSGGQYAPSLEKDSITNRPIPFRIYKTTRTLALTSNTVTNVHGKKWMNELKIMCDDAESRLAMYGKELVRPEMDRSPDQEAPAKLHEGDLYLCSESLNAMEGALGAVCDGVDAVFRGTSDGKGPCRAFVAIRPPGHHCSASHPSGFCWVNNVHVGISHASLTYGLTHAAIIDFDLHHGDGSQTIAWETNKRASSAAKNALPWKKTSIGYFSLHDINSYPCEMGDEEKIKNASLCIENAHGQSIWNVHLQPWKTEAEFWKLYETKYSVLLEKTRNYLRAQTERLHSNGSGIKPMGAIFISAGFDASEWESSGMQRHKVNVPTEFYARFTRDVVRLSSEADTSVEGRIISVLEGGYSDRALCSGVLGHLSGMAARDPMITNHNLSPNKNPHVNLPQNMDFTNGNDLNQYIDYNPNWWSFPILEELDRVRNPPKTPDPKIKRDGPTTFSSPTQSFISKVNTPLVRRTTTPGKSNTLTQSPRQQTFPTPPLLSSSSSTASPPPQVSWSVAANELAKLLIPTSRQTTSCKSENLSAEAMRKKLSRAQKDAQSNNLSLRNIISNDIGEKPAGRMALRTRRPAKGSVVTVKEF</sequence>
<dbReference type="Proteomes" id="UP000237438">
    <property type="component" value="Unassembled WGS sequence"/>
</dbReference>
<evidence type="ECO:0000259" key="2">
    <source>
        <dbReference type="Pfam" id="PF00850"/>
    </source>
</evidence>
<comment type="caution">
    <text evidence="3">The sequence shown here is derived from an EMBL/GenBank/DDBJ whole genome shotgun (WGS) entry which is preliminary data.</text>
</comment>
<dbReference type="InterPro" id="IPR023696">
    <property type="entry name" value="Ureohydrolase_dom_sf"/>
</dbReference>
<feature type="region of interest" description="Disordered" evidence="1">
    <location>
        <begin position="128"/>
        <end position="179"/>
    </location>
</feature>
<feature type="domain" description="Histone deacetylase" evidence="2">
    <location>
        <begin position="317"/>
        <end position="655"/>
    </location>
</feature>
<dbReference type="CDD" id="cd09998">
    <property type="entry name" value="HDAC_Hos3"/>
    <property type="match status" value="1"/>
</dbReference>
<dbReference type="GO" id="GO:0010468">
    <property type="term" value="P:regulation of gene expression"/>
    <property type="evidence" value="ECO:0007669"/>
    <property type="project" value="UniProtKB-ARBA"/>
</dbReference>
<keyword evidence="4" id="KW-1185">Reference proteome</keyword>
<feature type="compositionally biased region" description="Low complexity" evidence="1">
    <location>
        <begin position="149"/>
        <end position="158"/>
    </location>
</feature>
<evidence type="ECO:0000256" key="1">
    <source>
        <dbReference type="SAM" id="MobiDB-lite"/>
    </source>
</evidence>
<feature type="region of interest" description="Disordered" evidence="1">
    <location>
        <begin position="713"/>
        <end position="788"/>
    </location>
</feature>
<dbReference type="PANTHER" id="PTHR47558">
    <property type="entry name" value="HISTONE DEACETYLASE HOS3"/>
    <property type="match status" value="1"/>
</dbReference>
<gene>
    <name evidence="3" type="ORF">EPUL_003783</name>
</gene>
<dbReference type="Gene3D" id="3.40.800.20">
    <property type="entry name" value="Histone deacetylase domain"/>
    <property type="match status" value="1"/>
</dbReference>
<dbReference type="EMBL" id="PEDP01001125">
    <property type="protein sequence ID" value="POS84215.1"/>
    <property type="molecule type" value="Genomic_DNA"/>
</dbReference>
<dbReference type="AlphaFoldDB" id="A0A2S4PQA0"/>
<dbReference type="FunFam" id="3.40.800.20:FF:000011">
    <property type="entry name" value="Histone deacetylase HOS3"/>
    <property type="match status" value="1"/>
</dbReference>
<protein>
    <recommendedName>
        <fullName evidence="2">Histone deacetylase domain-containing protein</fullName>
    </recommendedName>
</protein>
<dbReference type="InterPro" id="IPR000286">
    <property type="entry name" value="HDACs"/>
</dbReference>
<dbReference type="PRINTS" id="PR01270">
    <property type="entry name" value="HDASUPER"/>
</dbReference>
<organism evidence="3 4">
    <name type="scientific">Erysiphe pulchra</name>
    <dbReference type="NCBI Taxonomy" id="225359"/>
    <lineage>
        <taxon>Eukaryota</taxon>
        <taxon>Fungi</taxon>
        <taxon>Dikarya</taxon>
        <taxon>Ascomycota</taxon>
        <taxon>Pezizomycotina</taxon>
        <taxon>Leotiomycetes</taxon>
        <taxon>Erysiphales</taxon>
        <taxon>Erysiphaceae</taxon>
        <taxon>Erysiphe</taxon>
    </lineage>
</organism>
<feature type="region of interest" description="Disordered" evidence="1">
    <location>
        <begin position="72"/>
        <end position="106"/>
    </location>
</feature>